<protein>
    <submittedName>
        <fullName evidence="1">Uncharacterized protein</fullName>
    </submittedName>
</protein>
<proteinExistence type="predicted"/>
<dbReference type="AlphaFoldDB" id="A0A0C2IYD1"/>
<dbReference type="Proteomes" id="UP000031668">
    <property type="component" value="Unassembled WGS sequence"/>
</dbReference>
<sequence length="339" mass="39772">MDFERKIFINGQKNETFYTRIQISEIYDVELNTILRLSFKTINVFNKAQTVNRKQVLLENIANRQMSINAKYIFKNLVSQFNKTLLSPRLHKIISKHLVHFLRNALNGDIGRDMDIKLYYVYRHQQQYIDMIKDQKRQNNILITAHTLKNSINNEVYLDIKFQGLNNVPIKNPLAPSINRYRCDIFPIVPSKNISHNFFRNPALVSILILYLLLKICKKTKKVSERDFEISIYNSRTVIFTVNNMFKPISFGDTFSNRSNYLIYDDRTSRGDELLISLNASEVNRNQSLMSQKQILESIFESDAVKWIEESIQSLNPSECISHACDYEQLDNGNHNEKQ</sequence>
<evidence type="ECO:0000313" key="1">
    <source>
        <dbReference type="EMBL" id="KII70509.1"/>
    </source>
</evidence>
<reference evidence="1 2" key="1">
    <citation type="journal article" date="2014" name="Genome Biol. Evol.">
        <title>The genome of the myxosporean Thelohanellus kitauei shows adaptations to nutrient acquisition within its fish host.</title>
        <authorList>
            <person name="Yang Y."/>
            <person name="Xiong J."/>
            <person name="Zhou Z."/>
            <person name="Huo F."/>
            <person name="Miao W."/>
            <person name="Ran C."/>
            <person name="Liu Y."/>
            <person name="Zhang J."/>
            <person name="Feng J."/>
            <person name="Wang M."/>
            <person name="Wang M."/>
            <person name="Wang L."/>
            <person name="Yao B."/>
        </authorList>
    </citation>
    <scope>NUCLEOTIDE SEQUENCE [LARGE SCALE GENOMIC DNA]</scope>
    <source>
        <strain evidence="1">Wuqing</strain>
    </source>
</reference>
<gene>
    <name evidence="1" type="ORF">RF11_04466</name>
</gene>
<accession>A0A0C2IYD1</accession>
<evidence type="ECO:0000313" key="2">
    <source>
        <dbReference type="Proteomes" id="UP000031668"/>
    </source>
</evidence>
<organism evidence="1 2">
    <name type="scientific">Thelohanellus kitauei</name>
    <name type="common">Myxosporean</name>
    <dbReference type="NCBI Taxonomy" id="669202"/>
    <lineage>
        <taxon>Eukaryota</taxon>
        <taxon>Metazoa</taxon>
        <taxon>Cnidaria</taxon>
        <taxon>Myxozoa</taxon>
        <taxon>Myxosporea</taxon>
        <taxon>Bivalvulida</taxon>
        <taxon>Platysporina</taxon>
        <taxon>Myxobolidae</taxon>
        <taxon>Thelohanellus</taxon>
    </lineage>
</organism>
<dbReference type="EMBL" id="JWZT01002039">
    <property type="protein sequence ID" value="KII70509.1"/>
    <property type="molecule type" value="Genomic_DNA"/>
</dbReference>
<keyword evidence="2" id="KW-1185">Reference proteome</keyword>
<comment type="caution">
    <text evidence="1">The sequence shown here is derived from an EMBL/GenBank/DDBJ whole genome shotgun (WGS) entry which is preliminary data.</text>
</comment>
<name>A0A0C2IYD1_THEKT</name>